<dbReference type="AlphaFoldDB" id="A0A5N4AWM6"/>
<dbReference type="Pfam" id="PF21789">
    <property type="entry name" value="TNP-like_RNaseH_C"/>
    <property type="match status" value="1"/>
</dbReference>
<comment type="caution">
    <text evidence="4">The sequence shown here is derived from an EMBL/GenBank/DDBJ whole genome shotgun (WGS) entry which is preliminary data.</text>
</comment>
<dbReference type="PANTHER" id="PTHR47577:SF2">
    <property type="entry name" value="THAP DOMAIN CONTAINING 9"/>
    <property type="match status" value="1"/>
</dbReference>
<dbReference type="InterPro" id="IPR048365">
    <property type="entry name" value="TNP-like_RNaseH_N"/>
</dbReference>
<dbReference type="Proteomes" id="UP000327044">
    <property type="component" value="Unassembled WGS sequence"/>
</dbReference>
<dbReference type="InParanoid" id="A0A5N4AWM6"/>
<gene>
    <name evidence="4" type="ORF">PPYR_03951</name>
</gene>
<feature type="domain" description="Transposable element P transposase-like GTP-binding insertion" evidence="2">
    <location>
        <begin position="407"/>
        <end position="521"/>
    </location>
</feature>
<evidence type="ECO:0000259" key="1">
    <source>
        <dbReference type="Pfam" id="PF21787"/>
    </source>
</evidence>
<reference evidence="4 5" key="1">
    <citation type="journal article" date="2018" name="Elife">
        <title>Firefly genomes illuminate parallel origins of bioluminescence in beetles.</title>
        <authorList>
            <person name="Fallon T.R."/>
            <person name="Lower S.E."/>
            <person name="Chang C.H."/>
            <person name="Bessho-Uehara M."/>
            <person name="Martin G.J."/>
            <person name="Bewick A.J."/>
            <person name="Behringer M."/>
            <person name="Debat H.J."/>
            <person name="Wong I."/>
            <person name="Day J.C."/>
            <person name="Suvorov A."/>
            <person name="Silva C.J."/>
            <person name="Stanger-Hall K.F."/>
            <person name="Hall D.W."/>
            <person name="Schmitz R.J."/>
            <person name="Nelson D.R."/>
            <person name="Lewis S.M."/>
            <person name="Shigenobu S."/>
            <person name="Bybee S.M."/>
            <person name="Larracuente A.M."/>
            <person name="Oba Y."/>
            <person name="Weng J.K."/>
        </authorList>
    </citation>
    <scope>NUCLEOTIDE SEQUENCE [LARGE SCALE GENOMIC DNA]</scope>
    <source>
        <strain evidence="4">1611_PpyrPB1</strain>
        <tissue evidence="4">Whole body</tissue>
    </source>
</reference>
<dbReference type="Pfam" id="PF21788">
    <property type="entry name" value="TNP-like_GBD"/>
    <property type="match status" value="1"/>
</dbReference>
<proteinExistence type="predicted"/>
<evidence type="ECO:0008006" key="6">
    <source>
        <dbReference type="Google" id="ProtNLM"/>
    </source>
</evidence>
<dbReference type="InterPro" id="IPR048366">
    <property type="entry name" value="TNP-like_GBD"/>
</dbReference>
<dbReference type="EMBL" id="VVIM01000002">
    <property type="protein sequence ID" value="KAB0801765.1"/>
    <property type="molecule type" value="Genomic_DNA"/>
</dbReference>
<evidence type="ECO:0000313" key="5">
    <source>
        <dbReference type="Proteomes" id="UP000327044"/>
    </source>
</evidence>
<sequence length="689" mass="78634">MSTQWIINCGNVLLLDMDDDALKNKILCENHFLASCIRSGGGKKHLHIFAVPLKYDVKTGDIVLNGNELEIDGLIEDVSNLVVKKSISDKTYAAASSNNLHFTGQDLLETRHNDSVHLSSSTILDDIIGMPIVQHVNQNQEQNLLGLKQKIRKLSSALKNTKLTNTRLRKRLSFSISNSQSQLKNKSTEVQTFVQMQLYHRKRTSWTPSEKRLALSFYYKSPSNYKFMLDLGFVLPSVSTIRTWLKVNNLKTGENNNLIEKLNAKVKQMTNTEKQCVVLYDEIALKKGLNYNHYHDFIEGFQDYGDLGRREVLANQALLFFVRGLFCNWKMPFSYYVSSGPVKGEVISTLLQKVLQKLQDIGLVPRMVVCDQGSNNRKALASLGASKDNVKIFINGMEIYTCFDTPHLIKSLRNNFMNTKLKIVVDGNEVSWHDFVDTYKIDHKSNVTRAMLKITDTHVNPTTFQKMKVKYAVQVFSHSVAAAIATCAETGEVRSRTAKNTASFLKYINDTFDCLNSRVVKAANPYNCGLSTYNTFTTTRLAEALQYFQKIEIFENGRARNNIYCIEGFQWTIRAILGLWDSLVKDDYKYMLTSRINQDPLENFFSVIRNRNGYNAQPTVKQFRIALQHNMHIRLQAPVDGANCEVDADDILELYDNHDHPNNSTSKDYQREVYTSCNDNDLEVEYDCD</sequence>
<keyword evidence="5" id="KW-1185">Reference proteome</keyword>
<dbReference type="PANTHER" id="PTHR47577">
    <property type="entry name" value="THAP DOMAIN-CONTAINING PROTEIN 6"/>
    <property type="match status" value="1"/>
</dbReference>
<feature type="domain" description="Transposable element P transposase-like RNase H C-terminal" evidence="3">
    <location>
        <begin position="595"/>
        <end position="625"/>
    </location>
</feature>
<feature type="domain" description="Transposable element P transposase-like RNase H" evidence="1">
    <location>
        <begin position="251"/>
        <end position="384"/>
    </location>
</feature>
<evidence type="ECO:0000259" key="2">
    <source>
        <dbReference type="Pfam" id="PF21788"/>
    </source>
</evidence>
<name>A0A5N4AWM6_PHOPY</name>
<dbReference type="InterPro" id="IPR048367">
    <property type="entry name" value="TNP-like_RNaseH_C"/>
</dbReference>
<organism evidence="4 5">
    <name type="scientific">Photinus pyralis</name>
    <name type="common">Common eastern firefly</name>
    <name type="synonym">Lampyris pyralis</name>
    <dbReference type="NCBI Taxonomy" id="7054"/>
    <lineage>
        <taxon>Eukaryota</taxon>
        <taxon>Metazoa</taxon>
        <taxon>Ecdysozoa</taxon>
        <taxon>Arthropoda</taxon>
        <taxon>Hexapoda</taxon>
        <taxon>Insecta</taxon>
        <taxon>Pterygota</taxon>
        <taxon>Neoptera</taxon>
        <taxon>Endopterygota</taxon>
        <taxon>Coleoptera</taxon>
        <taxon>Polyphaga</taxon>
        <taxon>Elateriformia</taxon>
        <taxon>Elateroidea</taxon>
        <taxon>Lampyridae</taxon>
        <taxon>Lampyrinae</taxon>
        <taxon>Photinus</taxon>
    </lineage>
</organism>
<accession>A0A5N4AWM6</accession>
<evidence type="ECO:0000259" key="3">
    <source>
        <dbReference type="Pfam" id="PF21789"/>
    </source>
</evidence>
<protein>
    <recommendedName>
        <fullName evidence="6">THAP-type domain-containing protein</fullName>
    </recommendedName>
</protein>
<dbReference type="Pfam" id="PF21787">
    <property type="entry name" value="TNP-like_RNaseH_N"/>
    <property type="match status" value="1"/>
</dbReference>
<evidence type="ECO:0000313" key="4">
    <source>
        <dbReference type="EMBL" id="KAB0801765.1"/>
    </source>
</evidence>